<dbReference type="eggNOG" id="ENOG502S1BU">
    <property type="taxonomic scope" value="Eukaryota"/>
</dbReference>
<proteinExistence type="predicted"/>
<keyword evidence="5" id="KW-0539">Nucleus</keyword>
<dbReference type="InterPro" id="IPR011598">
    <property type="entry name" value="bHLH_dom"/>
</dbReference>
<keyword evidence="3" id="KW-0238">DNA-binding</keyword>
<dbReference type="OMA" id="YNTHHAQ"/>
<name>A0A059C124_EUCGR</name>
<dbReference type="GO" id="GO:0046983">
    <property type="term" value="F:protein dimerization activity"/>
    <property type="evidence" value="ECO:0007669"/>
    <property type="project" value="InterPro"/>
</dbReference>
<dbReference type="GO" id="GO:0006357">
    <property type="term" value="P:regulation of transcription by RNA polymerase II"/>
    <property type="evidence" value="ECO:0000318"/>
    <property type="project" value="GO_Central"/>
</dbReference>
<feature type="compositionally biased region" description="Basic and acidic residues" evidence="6">
    <location>
        <begin position="90"/>
        <end position="113"/>
    </location>
</feature>
<dbReference type="AlphaFoldDB" id="A0A059C124"/>
<evidence type="ECO:0000313" key="8">
    <source>
        <dbReference type="EMBL" id="KCW72067.1"/>
    </source>
</evidence>
<evidence type="ECO:0000256" key="1">
    <source>
        <dbReference type="ARBA" id="ARBA00004123"/>
    </source>
</evidence>
<dbReference type="FunCoup" id="A0A059C124">
    <property type="interactions" value="79"/>
</dbReference>
<dbReference type="InterPro" id="IPR015660">
    <property type="entry name" value="MASH1/Ascl1a-like"/>
</dbReference>
<feature type="domain" description="BHLH" evidence="7">
    <location>
        <begin position="102"/>
        <end position="154"/>
    </location>
</feature>
<evidence type="ECO:0000256" key="2">
    <source>
        <dbReference type="ARBA" id="ARBA00023015"/>
    </source>
</evidence>
<dbReference type="PANTHER" id="PTHR13935:SF106">
    <property type="entry name" value="ACHAETE-SCUTE COMPLEX PROTEIN T5-RELATED"/>
    <property type="match status" value="1"/>
</dbReference>
<feature type="compositionally biased region" description="Polar residues" evidence="6">
    <location>
        <begin position="173"/>
        <end position="193"/>
    </location>
</feature>
<feature type="region of interest" description="Disordered" evidence="6">
    <location>
        <begin position="161"/>
        <end position="193"/>
    </location>
</feature>
<protein>
    <recommendedName>
        <fullName evidence="7">BHLH domain-containing protein</fullName>
    </recommendedName>
</protein>
<dbReference type="Gene3D" id="4.10.280.10">
    <property type="entry name" value="Helix-loop-helix DNA-binding domain"/>
    <property type="match status" value="1"/>
</dbReference>
<dbReference type="SUPFAM" id="SSF47459">
    <property type="entry name" value="HLH, helix-loop-helix DNA-binding domain"/>
    <property type="match status" value="1"/>
</dbReference>
<evidence type="ECO:0000256" key="3">
    <source>
        <dbReference type="ARBA" id="ARBA00023125"/>
    </source>
</evidence>
<feature type="region of interest" description="Disordered" evidence="6">
    <location>
        <begin position="78"/>
        <end position="113"/>
    </location>
</feature>
<dbReference type="PANTHER" id="PTHR13935">
    <property type="entry name" value="ACHAETE-SCUTE TRANSCRIPTION FACTOR-RELATED"/>
    <property type="match status" value="1"/>
</dbReference>
<evidence type="ECO:0000256" key="4">
    <source>
        <dbReference type="ARBA" id="ARBA00023163"/>
    </source>
</evidence>
<dbReference type="GO" id="GO:0000981">
    <property type="term" value="F:DNA-binding transcription factor activity, RNA polymerase II-specific"/>
    <property type="evidence" value="ECO:0000318"/>
    <property type="project" value="GO_Central"/>
</dbReference>
<feature type="region of interest" description="Disordered" evidence="6">
    <location>
        <begin position="1"/>
        <end position="62"/>
    </location>
</feature>
<evidence type="ECO:0000256" key="5">
    <source>
        <dbReference type="ARBA" id="ARBA00023242"/>
    </source>
</evidence>
<sequence>MDPNASTIPSDETEDQVLQSASSTPSHKDDELLVIAAQQMNHTSSTAPSNETEDQVSQSASPLSMIASSQYGLDLTDRPDYRQWRNSGLSRRDLEKTSPKGEKKFTHRETERQRRQEMAAHFQSLRLLLPLEYLKGKRSMSDIVYEAVKYIKDMQSKIQKLSDKRDEIKKSESPNSHGTDTNNRLACPSSSCSSRPKNIVIVKSYKRGVEVAISTEPEQGMPLRRVLEVLTGDGLDLINCTSTKVNGRLIHRIESEITGGQTVDLSELQQKLTNLEFEEGLPHVKFPILRELSLQQSSLHI</sequence>
<dbReference type="InterPro" id="IPR036638">
    <property type="entry name" value="HLH_DNA-bd_sf"/>
</dbReference>
<keyword evidence="2" id="KW-0805">Transcription regulation</keyword>
<dbReference type="SMART" id="SM00353">
    <property type="entry name" value="HLH"/>
    <property type="match status" value="1"/>
</dbReference>
<reference evidence="8" key="1">
    <citation type="submission" date="2013-07" db="EMBL/GenBank/DDBJ databases">
        <title>The genome of Eucalyptus grandis.</title>
        <authorList>
            <person name="Schmutz J."/>
            <person name="Hayes R."/>
            <person name="Myburg A."/>
            <person name="Tuskan G."/>
            <person name="Grattapaglia D."/>
            <person name="Rokhsar D.S."/>
        </authorList>
    </citation>
    <scope>NUCLEOTIDE SEQUENCE</scope>
    <source>
        <tissue evidence="8">Leaf extractions</tissue>
    </source>
</reference>
<organism evidence="8">
    <name type="scientific">Eucalyptus grandis</name>
    <name type="common">Flooded gum</name>
    <dbReference type="NCBI Taxonomy" id="71139"/>
    <lineage>
        <taxon>Eukaryota</taxon>
        <taxon>Viridiplantae</taxon>
        <taxon>Streptophyta</taxon>
        <taxon>Embryophyta</taxon>
        <taxon>Tracheophyta</taxon>
        <taxon>Spermatophyta</taxon>
        <taxon>Magnoliopsida</taxon>
        <taxon>eudicotyledons</taxon>
        <taxon>Gunneridae</taxon>
        <taxon>Pentapetalae</taxon>
        <taxon>rosids</taxon>
        <taxon>malvids</taxon>
        <taxon>Myrtales</taxon>
        <taxon>Myrtaceae</taxon>
        <taxon>Myrtoideae</taxon>
        <taxon>Eucalypteae</taxon>
        <taxon>Eucalyptus</taxon>
    </lineage>
</organism>
<dbReference type="Pfam" id="PF00010">
    <property type="entry name" value="HLH"/>
    <property type="match status" value="1"/>
</dbReference>
<feature type="compositionally biased region" description="Polar residues" evidence="6">
    <location>
        <begin position="1"/>
        <end position="25"/>
    </location>
</feature>
<dbReference type="Gramene" id="KCW72067">
    <property type="protein sequence ID" value="KCW72067"/>
    <property type="gene ID" value="EUGRSUZ_E00512"/>
</dbReference>
<evidence type="ECO:0000259" key="7">
    <source>
        <dbReference type="PROSITE" id="PS50888"/>
    </source>
</evidence>
<comment type="subcellular location">
    <subcellularLocation>
        <location evidence="1">Nucleus</location>
    </subcellularLocation>
</comment>
<dbReference type="InParanoid" id="A0A059C124"/>
<gene>
    <name evidence="8" type="ORF">EUGRSUZ_E00512</name>
</gene>
<dbReference type="EMBL" id="KK198757">
    <property type="protein sequence ID" value="KCW72067.1"/>
    <property type="molecule type" value="Genomic_DNA"/>
</dbReference>
<dbReference type="GO" id="GO:0090575">
    <property type="term" value="C:RNA polymerase II transcription regulator complex"/>
    <property type="evidence" value="ECO:0000318"/>
    <property type="project" value="GO_Central"/>
</dbReference>
<evidence type="ECO:0000256" key="6">
    <source>
        <dbReference type="SAM" id="MobiDB-lite"/>
    </source>
</evidence>
<dbReference type="PROSITE" id="PS50888">
    <property type="entry name" value="BHLH"/>
    <property type="match status" value="1"/>
</dbReference>
<feature type="compositionally biased region" description="Basic and acidic residues" evidence="6">
    <location>
        <begin position="161"/>
        <end position="172"/>
    </location>
</feature>
<accession>A0A059C124</accession>
<dbReference type="GO" id="GO:0000977">
    <property type="term" value="F:RNA polymerase II transcription regulatory region sequence-specific DNA binding"/>
    <property type="evidence" value="ECO:0000318"/>
    <property type="project" value="GO_Central"/>
</dbReference>
<keyword evidence="4" id="KW-0804">Transcription</keyword>
<dbReference type="STRING" id="71139.A0A059C124"/>
<feature type="compositionally biased region" description="Polar residues" evidence="6">
    <location>
        <begin position="38"/>
        <end position="62"/>
    </location>
</feature>